<feature type="transmembrane region" description="Helical" evidence="12">
    <location>
        <begin position="85"/>
        <end position="104"/>
    </location>
</feature>
<dbReference type="SUPFAM" id="SSF55874">
    <property type="entry name" value="ATPase domain of HSP90 chaperone/DNA topoisomerase II/histidine kinase"/>
    <property type="match status" value="1"/>
</dbReference>
<evidence type="ECO:0000256" key="1">
    <source>
        <dbReference type="ARBA" id="ARBA00000085"/>
    </source>
</evidence>
<dbReference type="RefSeq" id="WP_281893249.1">
    <property type="nucleotide sequence ID" value="NZ_BSDI01000006.1"/>
</dbReference>
<gene>
    <name evidence="15" type="ORF">Pa4123_13840</name>
</gene>
<keyword evidence="9" id="KW-0902">Two-component regulatory system</keyword>
<dbReference type="EMBL" id="BSDI01000006">
    <property type="protein sequence ID" value="GLH96111.1"/>
    <property type="molecule type" value="Genomic_DNA"/>
</dbReference>
<feature type="region of interest" description="Disordered" evidence="11">
    <location>
        <begin position="380"/>
        <end position="400"/>
    </location>
</feature>
<keyword evidence="16" id="KW-1185">Reference proteome</keyword>
<comment type="caution">
    <text evidence="15">The sequence shown here is derived from an EMBL/GenBank/DDBJ whole genome shotgun (WGS) entry which is preliminary data.</text>
</comment>
<dbReference type="EC" id="2.7.13.3" evidence="3"/>
<dbReference type="InterPro" id="IPR005467">
    <property type="entry name" value="His_kinase_dom"/>
</dbReference>
<comment type="subcellular location">
    <subcellularLocation>
        <location evidence="2">Cell membrane</location>
    </subcellularLocation>
</comment>
<evidence type="ECO:0000256" key="7">
    <source>
        <dbReference type="ARBA" id="ARBA00022777"/>
    </source>
</evidence>
<evidence type="ECO:0000256" key="3">
    <source>
        <dbReference type="ARBA" id="ARBA00012438"/>
    </source>
</evidence>
<dbReference type="InterPro" id="IPR003661">
    <property type="entry name" value="HisK_dim/P_dom"/>
</dbReference>
<dbReference type="InterPro" id="IPR003660">
    <property type="entry name" value="HAMP_dom"/>
</dbReference>
<dbReference type="CDD" id="cd00082">
    <property type="entry name" value="HisKA"/>
    <property type="match status" value="1"/>
</dbReference>
<keyword evidence="4" id="KW-0597">Phosphoprotein</keyword>
<dbReference type="InterPro" id="IPR004358">
    <property type="entry name" value="Sig_transdc_His_kin-like_C"/>
</dbReference>
<evidence type="ECO:0000259" key="13">
    <source>
        <dbReference type="PROSITE" id="PS50109"/>
    </source>
</evidence>
<evidence type="ECO:0000313" key="16">
    <source>
        <dbReference type="Proteomes" id="UP001144280"/>
    </source>
</evidence>
<organism evidence="15 16">
    <name type="scientific">Phytohabitans aurantiacus</name>
    <dbReference type="NCBI Taxonomy" id="3016789"/>
    <lineage>
        <taxon>Bacteria</taxon>
        <taxon>Bacillati</taxon>
        <taxon>Actinomycetota</taxon>
        <taxon>Actinomycetes</taxon>
        <taxon>Micromonosporales</taxon>
        <taxon>Micromonosporaceae</taxon>
    </lineage>
</organism>
<dbReference type="PANTHER" id="PTHR45436:SF5">
    <property type="entry name" value="SENSOR HISTIDINE KINASE TRCS"/>
    <property type="match status" value="1"/>
</dbReference>
<dbReference type="SMART" id="SM00304">
    <property type="entry name" value="HAMP"/>
    <property type="match status" value="1"/>
</dbReference>
<keyword evidence="5" id="KW-0808">Transferase</keyword>
<feature type="domain" description="Histidine kinase" evidence="13">
    <location>
        <begin position="167"/>
        <end position="381"/>
    </location>
</feature>
<dbReference type="SMART" id="SM00388">
    <property type="entry name" value="HisKA"/>
    <property type="match status" value="1"/>
</dbReference>
<dbReference type="Pfam" id="PF00512">
    <property type="entry name" value="HisKA"/>
    <property type="match status" value="1"/>
</dbReference>
<evidence type="ECO:0000256" key="6">
    <source>
        <dbReference type="ARBA" id="ARBA00022692"/>
    </source>
</evidence>
<dbReference type="InterPro" id="IPR036890">
    <property type="entry name" value="HATPase_C_sf"/>
</dbReference>
<keyword evidence="8 12" id="KW-1133">Transmembrane helix</keyword>
<dbReference type="SUPFAM" id="SSF47384">
    <property type="entry name" value="Homodimeric domain of signal transducing histidine kinase"/>
    <property type="match status" value="1"/>
</dbReference>
<sequence length="400" mass="43210">MKRFVQSIRFRLTVLYSVLLFALAGGGLVVTYVAVERTTDPKPITKEYEADIVKHGRTVGTMTVAEVDEIESAVNFSTLETMRNYSLIALGGLFLASLGIGWVLSGRALRPVGAIARTAREIQATDLSRRIRLDGYRDELRELGDTIDSMLDRLDGAFQAQRQLIDDASHELRSPLAIIRANLDASLMDAPDATDAERARAVIVIDRATTRMTRLVEDLLATARRNAEALADSDVELGAVAREAGEDFTAIAAERAVRIEYRVRQSDLWLIGDHDALRRAVGNLLSNAVRLSPGGGTVTVAAGRAGGWLWVGVADQGPGIAPTDQARVFDRFWRAGTQIDRRTGLGLAIVRQITESHGGHVAVFSSVGAGSTFVLWLPATDRTDDTPPPADSPLAIGQTG</sequence>
<comment type="catalytic activity">
    <reaction evidence="1">
        <text>ATP + protein L-histidine = ADP + protein N-phospho-L-histidine.</text>
        <dbReference type="EC" id="2.7.13.3"/>
    </reaction>
</comment>
<accession>A0ABQ5QR80</accession>
<evidence type="ECO:0000256" key="12">
    <source>
        <dbReference type="SAM" id="Phobius"/>
    </source>
</evidence>
<keyword evidence="10 12" id="KW-0472">Membrane</keyword>
<dbReference type="SMART" id="SM00387">
    <property type="entry name" value="HATPase_c"/>
    <property type="match status" value="1"/>
</dbReference>
<dbReference type="PANTHER" id="PTHR45436">
    <property type="entry name" value="SENSOR HISTIDINE KINASE YKOH"/>
    <property type="match status" value="1"/>
</dbReference>
<dbReference type="InterPro" id="IPR036097">
    <property type="entry name" value="HisK_dim/P_sf"/>
</dbReference>
<protein>
    <recommendedName>
        <fullName evidence="3">histidine kinase</fullName>
        <ecNumber evidence="3">2.7.13.3</ecNumber>
    </recommendedName>
</protein>
<dbReference type="Gene3D" id="1.10.287.130">
    <property type="match status" value="1"/>
</dbReference>
<dbReference type="PRINTS" id="PR00344">
    <property type="entry name" value="BCTRLSENSOR"/>
</dbReference>
<dbReference type="Pfam" id="PF02518">
    <property type="entry name" value="HATPase_c"/>
    <property type="match status" value="1"/>
</dbReference>
<dbReference type="PROSITE" id="PS50109">
    <property type="entry name" value="HIS_KIN"/>
    <property type="match status" value="1"/>
</dbReference>
<evidence type="ECO:0000256" key="8">
    <source>
        <dbReference type="ARBA" id="ARBA00022989"/>
    </source>
</evidence>
<dbReference type="CDD" id="cd06225">
    <property type="entry name" value="HAMP"/>
    <property type="match status" value="1"/>
</dbReference>
<dbReference type="Pfam" id="PF00672">
    <property type="entry name" value="HAMP"/>
    <property type="match status" value="1"/>
</dbReference>
<reference evidence="15" key="1">
    <citation type="submission" date="2022-12" db="EMBL/GenBank/DDBJ databases">
        <title>New Phytohabitans aurantiacus sp. RD004123 nov., an actinomycete isolated from soil.</title>
        <authorList>
            <person name="Triningsih D.W."/>
            <person name="Harunari E."/>
            <person name="Igarashi Y."/>
        </authorList>
    </citation>
    <scope>NUCLEOTIDE SEQUENCE</scope>
    <source>
        <strain evidence="15">RD004123</strain>
    </source>
</reference>
<name>A0ABQ5QR80_9ACTN</name>
<proteinExistence type="predicted"/>
<feature type="domain" description="HAMP" evidence="14">
    <location>
        <begin position="106"/>
        <end position="159"/>
    </location>
</feature>
<dbReference type="PROSITE" id="PS50885">
    <property type="entry name" value="HAMP"/>
    <property type="match status" value="1"/>
</dbReference>
<dbReference type="SUPFAM" id="SSF158472">
    <property type="entry name" value="HAMP domain-like"/>
    <property type="match status" value="1"/>
</dbReference>
<evidence type="ECO:0000256" key="5">
    <source>
        <dbReference type="ARBA" id="ARBA00022679"/>
    </source>
</evidence>
<evidence type="ECO:0000259" key="14">
    <source>
        <dbReference type="PROSITE" id="PS50885"/>
    </source>
</evidence>
<dbReference type="InterPro" id="IPR003594">
    <property type="entry name" value="HATPase_dom"/>
</dbReference>
<evidence type="ECO:0000256" key="10">
    <source>
        <dbReference type="ARBA" id="ARBA00023136"/>
    </source>
</evidence>
<evidence type="ECO:0000256" key="2">
    <source>
        <dbReference type="ARBA" id="ARBA00004236"/>
    </source>
</evidence>
<evidence type="ECO:0000313" key="15">
    <source>
        <dbReference type="EMBL" id="GLH96111.1"/>
    </source>
</evidence>
<evidence type="ECO:0000256" key="9">
    <source>
        <dbReference type="ARBA" id="ARBA00023012"/>
    </source>
</evidence>
<keyword evidence="6 12" id="KW-0812">Transmembrane</keyword>
<feature type="transmembrane region" description="Helical" evidence="12">
    <location>
        <begin position="12"/>
        <end position="35"/>
    </location>
</feature>
<keyword evidence="7" id="KW-0418">Kinase</keyword>
<dbReference type="CDD" id="cd00075">
    <property type="entry name" value="HATPase"/>
    <property type="match status" value="1"/>
</dbReference>
<dbReference type="InterPro" id="IPR050428">
    <property type="entry name" value="TCS_sensor_his_kinase"/>
</dbReference>
<evidence type="ECO:0000256" key="4">
    <source>
        <dbReference type="ARBA" id="ARBA00022553"/>
    </source>
</evidence>
<dbReference type="Gene3D" id="6.10.340.10">
    <property type="match status" value="1"/>
</dbReference>
<evidence type="ECO:0000256" key="11">
    <source>
        <dbReference type="SAM" id="MobiDB-lite"/>
    </source>
</evidence>
<dbReference type="Gene3D" id="3.30.565.10">
    <property type="entry name" value="Histidine kinase-like ATPase, C-terminal domain"/>
    <property type="match status" value="1"/>
</dbReference>
<dbReference type="Proteomes" id="UP001144280">
    <property type="component" value="Unassembled WGS sequence"/>
</dbReference>